<accession>D3V531</accession>
<dbReference type="KEGG" id="xbo:XBJ1_3642"/>
<name>D3V531_XENBS</name>
<gene>
    <name evidence="1" type="ordered locus">XBJ1_3642</name>
</gene>
<proteinExistence type="predicted"/>
<evidence type="ECO:0000313" key="1">
    <source>
        <dbReference type="EMBL" id="CBJ82760.1"/>
    </source>
</evidence>
<sequence>MQNEIYQNTFTLTDLFLKTPKNVTRQKIFKTKKTGILDKSALKWPSRW</sequence>
<reference evidence="1" key="1">
    <citation type="journal article" date="2011" name="PLoS ONE">
        <title>The entomopathogenic bacterial endosymbionts xenorhabdus and photorhabdus: convergent lifestyles from divergent genomes.</title>
        <authorList>
            <person name="Chaston J.M."/>
            <person name="Suen G."/>
            <person name="Tucker S.L."/>
            <person name="Andersen A.W."/>
            <person name="Bhasin A."/>
            <person name="Bode E."/>
            <person name="Bode H.B."/>
            <person name="Brachmann A.O."/>
            <person name="Cowles C.E."/>
            <person name="Cowles K.N."/>
            <person name="Darby C."/>
            <person name="de Leon L."/>
            <person name="Drace K."/>
            <person name="Du Z."/>
            <person name="Givaudan A."/>
            <person name="Herbert Tran E.E."/>
            <person name="Jewell K.A."/>
            <person name="Knack J.J."/>
            <person name="Krasomil-Osterfeld K.C."/>
            <person name="Kukor R."/>
            <person name="Lanois A."/>
            <person name="Latreille P."/>
            <person name="Leimgruber N.K."/>
            <person name="Lipke C.M."/>
            <person name="Liu R."/>
            <person name="Lu X."/>
            <person name="Martens E.C."/>
            <person name="Marri P.R."/>
            <person name="Medigue C."/>
            <person name="Menard M.L."/>
            <person name="Miller N.M."/>
            <person name="Morales-Soto N."/>
            <person name="Norton S."/>
            <person name="Ogier J.C."/>
            <person name="Orchard S.S."/>
            <person name="Park D."/>
            <person name="Park Y."/>
            <person name="Qurollo B.A."/>
            <person name="Sugar D.R."/>
            <person name="Richards G.R."/>
            <person name="Rouy Z."/>
            <person name="Slominski B."/>
            <person name="Slominski K."/>
            <person name="Snyder H."/>
            <person name="Tjaden B.C."/>
            <person name="van der Hoeven R."/>
            <person name="Welch R.D."/>
            <person name="Wheeler C."/>
            <person name="Xiang B."/>
            <person name="Barbazuk B."/>
            <person name="Gaudriault S."/>
            <person name="Goodner B."/>
            <person name="Slater S.C."/>
            <person name="Forst S."/>
            <person name="Goldman B.S."/>
            <person name="Goodrich-Blair H."/>
        </authorList>
    </citation>
    <scope>NUCLEOTIDE SEQUENCE [LARGE SCALE GENOMIC DNA]</scope>
    <source>
        <strain evidence="1">SS-2004</strain>
    </source>
</reference>
<dbReference type="EMBL" id="FN667741">
    <property type="protein sequence ID" value="CBJ82760.1"/>
    <property type="molecule type" value="Genomic_DNA"/>
</dbReference>
<dbReference type="Proteomes" id="UP000002045">
    <property type="component" value="Chromosome"/>
</dbReference>
<dbReference type="AlphaFoldDB" id="D3V531"/>
<organism evidence="1 2">
    <name type="scientific">Xenorhabdus bovienii (strain SS-2004)</name>
    <name type="common">Xenorhabdus nematophila subsp. bovienii</name>
    <dbReference type="NCBI Taxonomy" id="406818"/>
    <lineage>
        <taxon>Bacteria</taxon>
        <taxon>Pseudomonadati</taxon>
        <taxon>Pseudomonadota</taxon>
        <taxon>Gammaproteobacteria</taxon>
        <taxon>Enterobacterales</taxon>
        <taxon>Morganellaceae</taxon>
        <taxon>Xenorhabdus</taxon>
    </lineage>
</organism>
<dbReference type="HOGENOM" id="CLU_3159411_0_0_6"/>
<dbReference type="STRING" id="406818.XBJ1_3642"/>
<protein>
    <submittedName>
        <fullName evidence="1">Uncharacterized protein</fullName>
    </submittedName>
</protein>
<evidence type="ECO:0000313" key="2">
    <source>
        <dbReference type="Proteomes" id="UP000002045"/>
    </source>
</evidence>